<dbReference type="PANTHER" id="PTHR43214">
    <property type="entry name" value="TWO-COMPONENT RESPONSE REGULATOR"/>
    <property type="match status" value="1"/>
</dbReference>
<dbReference type="InterPro" id="IPR000792">
    <property type="entry name" value="Tscrpt_reg_LuxR_C"/>
</dbReference>
<dbReference type="InterPro" id="IPR039420">
    <property type="entry name" value="WalR-like"/>
</dbReference>
<dbReference type="InterPro" id="IPR036388">
    <property type="entry name" value="WH-like_DNA-bd_sf"/>
</dbReference>
<dbReference type="CDD" id="cd06170">
    <property type="entry name" value="LuxR_C_like"/>
    <property type="match status" value="1"/>
</dbReference>
<dbReference type="InterPro" id="IPR016032">
    <property type="entry name" value="Sig_transdc_resp-reg_C-effctor"/>
</dbReference>
<dbReference type="SUPFAM" id="SSF52172">
    <property type="entry name" value="CheY-like"/>
    <property type="match status" value="1"/>
</dbReference>
<dbReference type="EMBL" id="JASCIS010000087">
    <property type="protein sequence ID" value="MDI3424295.1"/>
    <property type="molecule type" value="Genomic_DNA"/>
</dbReference>
<evidence type="ECO:0000313" key="6">
    <source>
        <dbReference type="EMBL" id="MDI3424295.1"/>
    </source>
</evidence>
<evidence type="ECO:0000313" key="7">
    <source>
        <dbReference type="Proteomes" id="UP001237105"/>
    </source>
</evidence>
<dbReference type="PROSITE" id="PS50110">
    <property type="entry name" value="RESPONSE_REGULATORY"/>
    <property type="match status" value="1"/>
</dbReference>
<feature type="domain" description="HTH luxR-type" evidence="4">
    <location>
        <begin position="176"/>
        <end position="241"/>
    </location>
</feature>
<dbReference type="PROSITE" id="PS00622">
    <property type="entry name" value="HTH_LUXR_1"/>
    <property type="match status" value="1"/>
</dbReference>
<accession>A0ABT6T9B2</accession>
<gene>
    <name evidence="6" type="ORF">QIT00_38235</name>
</gene>
<keyword evidence="1" id="KW-0238">DNA-binding</keyword>
<comment type="caution">
    <text evidence="6">The sequence shown here is derived from an EMBL/GenBank/DDBJ whole genome shotgun (WGS) entry which is preliminary data.</text>
</comment>
<evidence type="ECO:0000259" key="4">
    <source>
        <dbReference type="PROSITE" id="PS50043"/>
    </source>
</evidence>
<feature type="region of interest" description="Disordered" evidence="3">
    <location>
        <begin position="1"/>
        <end position="29"/>
    </location>
</feature>
<feature type="domain" description="Response regulatory" evidence="5">
    <location>
        <begin position="30"/>
        <end position="142"/>
    </location>
</feature>
<proteinExistence type="predicted"/>
<dbReference type="PANTHER" id="PTHR43214:SF43">
    <property type="entry name" value="TWO-COMPONENT RESPONSE REGULATOR"/>
    <property type="match status" value="1"/>
</dbReference>
<dbReference type="RefSeq" id="WP_282540117.1">
    <property type="nucleotide sequence ID" value="NZ_JASCIS010000087.1"/>
</dbReference>
<dbReference type="Pfam" id="PF00196">
    <property type="entry name" value="GerE"/>
    <property type="match status" value="1"/>
</dbReference>
<dbReference type="PRINTS" id="PR00038">
    <property type="entry name" value="HTHLUXR"/>
</dbReference>
<dbReference type="Gene3D" id="3.40.50.2300">
    <property type="match status" value="1"/>
</dbReference>
<dbReference type="SMART" id="SM00421">
    <property type="entry name" value="HTH_LUXR"/>
    <property type="match status" value="1"/>
</dbReference>
<evidence type="ECO:0000256" key="2">
    <source>
        <dbReference type="PROSITE-ProRule" id="PRU00169"/>
    </source>
</evidence>
<dbReference type="InterPro" id="IPR011006">
    <property type="entry name" value="CheY-like_superfamily"/>
</dbReference>
<protein>
    <submittedName>
        <fullName evidence="6">Response regulator transcription factor</fullName>
    </submittedName>
</protein>
<dbReference type="Proteomes" id="UP001237105">
    <property type="component" value="Unassembled WGS sequence"/>
</dbReference>
<comment type="caution">
    <text evidence="2">Lacks conserved residue(s) required for the propagation of feature annotation.</text>
</comment>
<feature type="compositionally biased region" description="Polar residues" evidence="3">
    <location>
        <begin position="1"/>
        <end position="12"/>
    </location>
</feature>
<evidence type="ECO:0000259" key="5">
    <source>
        <dbReference type="PROSITE" id="PS50110"/>
    </source>
</evidence>
<dbReference type="InterPro" id="IPR001789">
    <property type="entry name" value="Sig_transdc_resp-reg_receiver"/>
</dbReference>
<evidence type="ECO:0000256" key="1">
    <source>
        <dbReference type="ARBA" id="ARBA00023125"/>
    </source>
</evidence>
<organism evidence="6 7">
    <name type="scientific">Streptomyces luteolus</name>
    <dbReference type="NCBI Taxonomy" id="3043615"/>
    <lineage>
        <taxon>Bacteria</taxon>
        <taxon>Bacillati</taxon>
        <taxon>Actinomycetota</taxon>
        <taxon>Actinomycetes</taxon>
        <taxon>Kitasatosporales</taxon>
        <taxon>Streptomycetaceae</taxon>
        <taxon>Streptomyces</taxon>
    </lineage>
</organism>
<name>A0ABT6T9B2_9ACTN</name>
<dbReference type="Pfam" id="PF00072">
    <property type="entry name" value="Response_reg"/>
    <property type="match status" value="1"/>
</dbReference>
<evidence type="ECO:0000256" key="3">
    <source>
        <dbReference type="SAM" id="MobiDB-lite"/>
    </source>
</evidence>
<dbReference type="PROSITE" id="PS50043">
    <property type="entry name" value="HTH_LUXR_2"/>
    <property type="match status" value="1"/>
</dbReference>
<dbReference type="SUPFAM" id="SSF46894">
    <property type="entry name" value="C-terminal effector domain of the bipartite response regulators"/>
    <property type="match status" value="1"/>
</dbReference>
<dbReference type="Gene3D" id="1.10.10.10">
    <property type="entry name" value="Winged helix-like DNA-binding domain superfamily/Winged helix DNA-binding domain"/>
    <property type="match status" value="1"/>
</dbReference>
<reference evidence="6 7" key="1">
    <citation type="submission" date="2023-05" db="EMBL/GenBank/DDBJ databases">
        <title>Draft genome sequence of Streptomyces sp. B-S-A12 isolated from a cave soil in Thailand.</title>
        <authorList>
            <person name="Chamroensaksri N."/>
            <person name="Muangham S."/>
        </authorList>
    </citation>
    <scope>NUCLEOTIDE SEQUENCE [LARGE SCALE GENOMIC DNA]</scope>
    <source>
        <strain evidence="6 7">B-S-A12</strain>
    </source>
</reference>
<sequence>MVEGTNSRSFTSLRAAGETGGRLGRPPGPAVLVADSDPLSRHVLGTTLRDSGMVLSVTAVDAARPLREWRLDGVEVVLWSISPGVDISDQVRTLTSKGMRVVLLSPHWKAEEIRSALTAGAAGLVTKDANPYRLVVAISAAAVGYTLVNSELDSCGLFPTGLGGRFKTRFTTKPDAAQRLLDLSDREFEVLSHLAAGLSTPEVAQRMGITATTVKSHVSHTLTKLQVRNRVEAVLAYQRTITQHSSDLGADVPLCDNLK</sequence>
<keyword evidence="7" id="KW-1185">Reference proteome</keyword>